<proteinExistence type="predicted"/>
<sequence>MFDLFKDIDKYKGIPPYASEHYGVYQPLLGWQSRLTKSWVQNGGVLIDPQVKRILDRRLTPGPVEVQQNDPREFMAHPLDSATGKSPYTVVLLKNLASEVLKIVRGRVQGFVDASKGILPNGAQWNSVIEVNELMEPKQGTLRLANDRIRARLFDEAKAQAPGGLVTAEMAEALKARHLVLMQYESQIATFLLSYAEGQGGTDPNELQKLFAVSEAPPLADILRSTDPLANIDPNDRSGVLSPVGFVHLFRQYFFDLGTFLGEPVEHIWLAPGTTIELVEVSTRKTIIERTEESSSESTSRMESSSDVKDELSDAVKSENGSSTKLGVSTTNSVNFGVYQGTATVTLGLESTRKDARETSHKQNREQAEKLSTEIKRSFKSVFKSVTETGDMRSRRYVLQNTGPDLINYELRRKMRRVGVQMQGLGERLCSQVFVDDAGSALGLSELVHFAASPDLSSLKRDDVPLPVAITKTVTARIPFQGRGTNDDSGPGADYGATQFLANEGKYTGHRTNTNDENAEDAEVVMGPFSFKFDPPQAGYELLDVRPVGPQGNKRATARPAQNKKPDGSFELVMDAINFGGENQVLFDVELSFGPVTPAMEAYAALKKEADKKYDADKQRLLEKSFLENVRQRIKDASNIAARPAWDLREEERTVVYRKLVERLMLDSWGIATKKPGDGSNTRLAHVRSEVIRAIFDVDGMLYFVAPEWWMPRRHKSQYDGRADFHLTEQDLVQWDDLEKRDDNYRITEDSTTAKFGSSLGWLLQLDGDNLRNAFLNAPWVKAVIPIRPGRERAALNWLRAIEGHEFDGWDAPYTAITPEDTQLLAELAADGLPATIGNVLEKIAARMERENADIHHVLEADRVFEHGFDHLAGGFDASVDPTKPFSQWVSVLPTDQIVAVPYQATDFLVP</sequence>
<organism evidence="2 3">
    <name type="scientific">Variovorax rhizosphaerae</name>
    <dbReference type="NCBI Taxonomy" id="1836200"/>
    <lineage>
        <taxon>Bacteria</taxon>
        <taxon>Pseudomonadati</taxon>
        <taxon>Pseudomonadota</taxon>
        <taxon>Betaproteobacteria</taxon>
        <taxon>Burkholderiales</taxon>
        <taxon>Comamonadaceae</taxon>
        <taxon>Variovorax</taxon>
    </lineage>
</organism>
<feature type="region of interest" description="Disordered" evidence="1">
    <location>
        <begin position="288"/>
        <end position="326"/>
    </location>
</feature>
<name>A0ABU8WQ70_9BURK</name>
<dbReference type="EMBL" id="JBBKZT010000011">
    <property type="protein sequence ID" value="MEJ8849509.1"/>
    <property type="molecule type" value="Genomic_DNA"/>
</dbReference>
<gene>
    <name evidence="2" type="ORF">WKW82_22865</name>
</gene>
<evidence type="ECO:0000256" key="1">
    <source>
        <dbReference type="SAM" id="MobiDB-lite"/>
    </source>
</evidence>
<feature type="compositionally biased region" description="Basic and acidic residues" evidence="1">
    <location>
        <begin position="304"/>
        <end position="317"/>
    </location>
</feature>
<accession>A0ABU8WQ70</accession>
<evidence type="ECO:0008006" key="4">
    <source>
        <dbReference type="Google" id="ProtNLM"/>
    </source>
</evidence>
<evidence type="ECO:0000313" key="3">
    <source>
        <dbReference type="Proteomes" id="UP001385892"/>
    </source>
</evidence>
<keyword evidence="3" id="KW-1185">Reference proteome</keyword>
<dbReference type="RefSeq" id="WP_340344643.1">
    <property type="nucleotide sequence ID" value="NZ_JBBKZT010000011.1"/>
</dbReference>
<dbReference type="Proteomes" id="UP001385892">
    <property type="component" value="Unassembled WGS sequence"/>
</dbReference>
<feature type="region of interest" description="Disordered" evidence="1">
    <location>
        <begin position="352"/>
        <end position="371"/>
    </location>
</feature>
<reference evidence="2 3" key="1">
    <citation type="submission" date="2024-03" db="EMBL/GenBank/DDBJ databases">
        <title>Novel species of the genus Variovorax.</title>
        <authorList>
            <person name="Liu Q."/>
            <person name="Xin Y.-H."/>
        </authorList>
    </citation>
    <scope>NUCLEOTIDE SEQUENCE [LARGE SCALE GENOMIC DNA]</scope>
    <source>
        <strain evidence="2 3">KACC 18900</strain>
    </source>
</reference>
<protein>
    <recommendedName>
        <fullName evidence="4">Peptidoglycan-binding protein</fullName>
    </recommendedName>
</protein>
<evidence type="ECO:0000313" key="2">
    <source>
        <dbReference type="EMBL" id="MEJ8849509.1"/>
    </source>
</evidence>
<comment type="caution">
    <text evidence="2">The sequence shown here is derived from an EMBL/GenBank/DDBJ whole genome shotgun (WGS) entry which is preliminary data.</text>
</comment>